<gene>
    <name evidence="2" type="ORF">BECKLFY1418C_GA0070996_101212</name>
</gene>
<evidence type="ECO:0000259" key="1">
    <source>
        <dbReference type="Pfam" id="PF13392"/>
    </source>
</evidence>
<accession>A0A450WD62</accession>
<evidence type="ECO:0000313" key="2">
    <source>
        <dbReference type="EMBL" id="VFK14967.1"/>
    </source>
</evidence>
<protein>
    <submittedName>
        <fullName evidence="2">HNH endonuclease</fullName>
    </submittedName>
</protein>
<organism evidence="2">
    <name type="scientific">Candidatus Kentrum sp. LFY</name>
    <dbReference type="NCBI Taxonomy" id="2126342"/>
    <lineage>
        <taxon>Bacteria</taxon>
        <taxon>Pseudomonadati</taxon>
        <taxon>Pseudomonadota</taxon>
        <taxon>Gammaproteobacteria</taxon>
        <taxon>Candidatus Kentrum</taxon>
    </lineage>
</organism>
<proteinExistence type="predicted"/>
<keyword evidence="2" id="KW-0540">Nuclease</keyword>
<dbReference type="AlphaFoldDB" id="A0A450WD62"/>
<dbReference type="Pfam" id="PF13392">
    <property type="entry name" value="HNH_3"/>
    <property type="match status" value="1"/>
</dbReference>
<keyword evidence="2" id="KW-0378">Hydrolase</keyword>
<dbReference type="EMBL" id="CAADFN010000012">
    <property type="protein sequence ID" value="VFK14967.1"/>
    <property type="molecule type" value="Genomic_DNA"/>
</dbReference>
<feature type="domain" description="HNH nuclease" evidence="1">
    <location>
        <begin position="140"/>
        <end position="184"/>
    </location>
</feature>
<reference evidence="2" key="1">
    <citation type="submission" date="2019-02" db="EMBL/GenBank/DDBJ databases">
        <authorList>
            <person name="Gruber-Vodicka R. H."/>
            <person name="Seah K. B. B."/>
        </authorList>
    </citation>
    <scope>NUCLEOTIDE SEQUENCE</scope>
    <source>
        <strain evidence="2">BECK_BY7</strain>
    </source>
</reference>
<name>A0A450WD62_9GAMM</name>
<dbReference type="InterPro" id="IPR003615">
    <property type="entry name" value="HNH_nuc"/>
</dbReference>
<dbReference type="SUPFAM" id="SSF54060">
    <property type="entry name" value="His-Me finger endonucleases"/>
    <property type="match status" value="1"/>
</dbReference>
<dbReference type="GO" id="GO:0004519">
    <property type="term" value="F:endonuclease activity"/>
    <property type="evidence" value="ECO:0007669"/>
    <property type="project" value="UniProtKB-KW"/>
</dbReference>
<dbReference type="InterPro" id="IPR044925">
    <property type="entry name" value="His-Me_finger_sf"/>
</dbReference>
<sequence length="217" mass="25159">MSGRHWKDAEIEILKARYPHSSTAEVARLVKRKRRAVYQKARALGITKSDAYREKLYAELSLRLTESGRKTRFQPGLSPWNRGMNGLVISDNSRTTWFPPGHRPKNWVPIGTQIVDSYGYLRRKVRDDAPLGLSRRNWVHVHVSIWTERHGPVPAGHAVVFKNGDKTDIRIGNLELVSRTELMRRNTIHRYPEDVQRAIRSLGRLNRVIRENTEIQP</sequence>
<dbReference type="Gene3D" id="3.90.75.20">
    <property type="match status" value="1"/>
</dbReference>
<keyword evidence="2" id="KW-0255">Endonuclease</keyword>